<evidence type="ECO:0000256" key="1">
    <source>
        <dbReference type="SAM" id="MobiDB-lite"/>
    </source>
</evidence>
<dbReference type="InterPro" id="IPR012505">
    <property type="entry name" value="YbbR"/>
</dbReference>
<dbReference type="STRING" id="1526.SAMN02910262_01691"/>
<keyword evidence="3" id="KW-1185">Reference proteome</keyword>
<dbReference type="Gene3D" id="2.170.120.40">
    <property type="entry name" value="YbbR-like domain"/>
    <property type="match status" value="2"/>
</dbReference>
<feature type="compositionally biased region" description="Low complexity" evidence="1">
    <location>
        <begin position="420"/>
        <end position="431"/>
    </location>
</feature>
<gene>
    <name evidence="2" type="ORF">SAMN04487771_101342</name>
</gene>
<feature type="compositionally biased region" description="Basic and acidic residues" evidence="1">
    <location>
        <begin position="432"/>
        <end position="447"/>
    </location>
</feature>
<dbReference type="RefSeq" id="WP_074649167.1">
    <property type="nucleotide sequence ID" value="NZ_FOIL01000013.1"/>
</dbReference>
<dbReference type="Proteomes" id="UP000199820">
    <property type="component" value="Unassembled WGS sequence"/>
</dbReference>
<evidence type="ECO:0000313" key="3">
    <source>
        <dbReference type="Proteomes" id="UP000199820"/>
    </source>
</evidence>
<dbReference type="PANTHER" id="PTHR37804">
    <property type="entry name" value="CDAA REGULATORY PROTEIN CDAR"/>
    <property type="match status" value="1"/>
</dbReference>
<dbReference type="PANTHER" id="PTHR37804:SF1">
    <property type="entry name" value="CDAA REGULATORY PROTEIN CDAR"/>
    <property type="match status" value="1"/>
</dbReference>
<reference evidence="2 3" key="1">
    <citation type="submission" date="2016-10" db="EMBL/GenBank/DDBJ databases">
        <authorList>
            <person name="de Groot N.N."/>
        </authorList>
    </citation>
    <scope>NUCLEOTIDE SEQUENCE [LARGE SCALE GENOMIC DNA]</scope>
    <source>
        <strain evidence="2 3">KH1P1</strain>
    </source>
</reference>
<evidence type="ECO:0000313" key="2">
    <source>
        <dbReference type="EMBL" id="SET33981.1"/>
    </source>
</evidence>
<dbReference type="Pfam" id="PF07949">
    <property type="entry name" value="YbbR"/>
    <property type="match status" value="2"/>
</dbReference>
<dbReference type="EMBL" id="FOIL01000013">
    <property type="protein sequence ID" value="SET33981.1"/>
    <property type="molecule type" value="Genomic_DNA"/>
</dbReference>
<accession>A0A1I0DP39</accession>
<dbReference type="InterPro" id="IPR053154">
    <property type="entry name" value="c-di-AMP_regulator"/>
</dbReference>
<dbReference type="OrthoDB" id="2111604at2"/>
<dbReference type="Gene3D" id="2.170.120.30">
    <property type="match status" value="2"/>
</dbReference>
<feature type="region of interest" description="Disordered" evidence="1">
    <location>
        <begin position="406"/>
        <end position="458"/>
    </location>
</feature>
<organism evidence="2 3">
    <name type="scientific">[Clostridium] aminophilum</name>
    <dbReference type="NCBI Taxonomy" id="1526"/>
    <lineage>
        <taxon>Bacteria</taxon>
        <taxon>Bacillati</taxon>
        <taxon>Bacillota</taxon>
        <taxon>Clostridia</taxon>
        <taxon>Lachnospirales</taxon>
        <taxon>Lachnospiraceae</taxon>
    </lineage>
</organism>
<dbReference type="AlphaFoldDB" id="A0A1I0DP39"/>
<protein>
    <submittedName>
        <fullName evidence="2">YbbR domain-containing protein</fullName>
    </submittedName>
</protein>
<sequence>MKEMILNNAKWKLLALGLAFIVWLGVVNIANPTITSTREVQVEIVNGDILQDANLAYEVLGKKTATVTYKVRTRDDYRIKTSDFRAYADLSEMYDVTGAIPIHLQVLNNASLIDGEKVSPEVVRIQTEPMQTKEFTVVARPKGKVASGFEKGAVSLDPQKVTVQGPQSLVGQINSIGVEFDVEGAETTVETDGTPGFYDANGNALHLNDSVQILTDSVHCTMEVLRLKEVPLNFVVSGTPADGYRFTGADATVAAVNVAGDTRILDSLSEIRIQTPALNVADAEKNVETDIDISDYLPEGVTVSGLDSTEIHVVLNVKKLDIQRFNVTTSDITLTGENSSYRYTVESASMGMRIQGLPDVLKKLKVSDLSLTADVSSLTPGVHTITVKAEPEDGCEIVTYPSVTVHVSDGNDSANDDENSGSAEVESGSAGEETKASGKNGEKKTEEDAADSGAASGN</sequence>
<proteinExistence type="predicted"/>
<name>A0A1I0DP39_9FIRM</name>
<dbReference type="eggNOG" id="COG4856">
    <property type="taxonomic scope" value="Bacteria"/>
</dbReference>